<comment type="caution">
    <text evidence="3">The sequence shown here is derived from an EMBL/GenBank/DDBJ whole genome shotgun (WGS) entry which is preliminary data.</text>
</comment>
<evidence type="ECO:0000259" key="2">
    <source>
        <dbReference type="Pfam" id="PF16896"/>
    </source>
</evidence>
<evidence type="ECO:0000313" key="3">
    <source>
        <dbReference type="EMBL" id="ERI73545.1"/>
    </source>
</evidence>
<sequence length="315" mass="34609">MFAVESLTAGVKQGETSDDSNETRQGEYTMKKKLIVIGAGGKMGFRVSRKLWTSEEYESYFCEISETGIARLEGLGIQDIAVMETAVPEMDIVLLAVPDILIGKLSPEIIPIMKPGAMVVGLDPAAAYANVMPVRDDLAYFVVHPHHPYLFNTEVDENGEPDLFGGIVTQDCSCAVYKAPEGKEEEYYAEGEKISRIIFAPVGKTFRITVEQMGMCEPGMVESIGAPMIYAIKLAYDRFVELGVPKDALFSFLMGHLRVQVAITFGLIDAKFSDGAILALENSMNQIFRDGWLDEMVSEEYVTKSILDITAAAGR</sequence>
<proteinExistence type="predicted"/>
<protein>
    <recommendedName>
        <fullName evidence="2">Phosphogluconate dehydrogenase (decarboxylating) C-terminal domain-containing protein</fullName>
    </recommendedName>
</protein>
<dbReference type="EMBL" id="AWSU01000389">
    <property type="protein sequence ID" value="ERI73545.1"/>
    <property type="molecule type" value="Genomic_DNA"/>
</dbReference>
<evidence type="ECO:0000256" key="1">
    <source>
        <dbReference type="SAM" id="MobiDB-lite"/>
    </source>
</evidence>
<name>A0ABC9TQI4_CLOSY</name>
<dbReference type="AlphaFoldDB" id="A0ABC9TQI4"/>
<accession>A0ABC9TQI4</accession>
<dbReference type="SUPFAM" id="SSF51735">
    <property type="entry name" value="NAD(P)-binding Rossmann-fold domains"/>
    <property type="match status" value="1"/>
</dbReference>
<dbReference type="InterPro" id="IPR036291">
    <property type="entry name" value="NAD(P)-bd_dom_sf"/>
</dbReference>
<dbReference type="InterPro" id="IPR031663">
    <property type="entry name" value="PGDH_C"/>
</dbReference>
<evidence type="ECO:0000313" key="4">
    <source>
        <dbReference type="Proteomes" id="UP000016491"/>
    </source>
</evidence>
<dbReference type="Gene3D" id="1.10.3640.10">
    <property type="entry name" value="Semialdehyde dehydrogenase-like, C-terminal"/>
    <property type="match status" value="1"/>
</dbReference>
<dbReference type="InterPro" id="IPR037161">
    <property type="entry name" value="Semialdehyde_DH-like_C"/>
</dbReference>
<dbReference type="Proteomes" id="UP000016491">
    <property type="component" value="Unassembled WGS sequence"/>
</dbReference>
<dbReference type="Pfam" id="PF16896">
    <property type="entry name" value="PGDH_C"/>
    <property type="match status" value="1"/>
</dbReference>
<feature type="domain" description="Phosphogluconate dehydrogenase (decarboxylating) C-terminal" evidence="2">
    <location>
        <begin position="152"/>
        <end position="310"/>
    </location>
</feature>
<reference evidence="3 4" key="1">
    <citation type="submission" date="2013-07" db="EMBL/GenBank/DDBJ databases">
        <authorList>
            <person name="Weinstock G."/>
            <person name="Sodergren E."/>
            <person name="Wylie T."/>
            <person name="Fulton L."/>
            <person name="Fulton R."/>
            <person name="Fronick C."/>
            <person name="O'Laughlin M."/>
            <person name="Godfrey J."/>
            <person name="Miner T."/>
            <person name="Herter B."/>
            <person name="Appelbaum E."/>
            <person name="Cordes M."/>
            <person name="Lek S."/>
            <person name="Wollam A."/>
            <person name="Pepin K.H."/>
            <person name="Palsikar V.B."/>
            <person name="Mitreva M."/>
            <person name="Wilson R.K."/>
        </authorList>
    </citation>
    <scope>NUCLEOTIDE SEQUENCE [LARGE SCALE GENOMIC DNA]</scope>
    <source>
        <strain evidence="3 4">ATCC 14940</strain>
    </source>
</reference>
<gene>
    <name evidence="3" type="ORF">CLOSYM_04835</name>
</gene>
<dbReference type="Gene3D" id="3.40.50.720">
    <property type="entry name" value="NAD(P)-binding Rossmann-like Domain"/>
    <property type="match status" value="1"/>
</dbReference>
<feature type="region of interest" description="Disordered" evidence="1">
    <location>
        <begin position="1"/>
        <end position="24"/>
    </location>
</feature>
<organism evidence="3 4">
    <name type="scientific">[Clostridium] symbiosum ATCC 14940</name>
    <dbReference type="NCBI Taxonomy" id="411472"/>
    <lineage>
        <taxon>Bacteria</taxon>
        <taxon>Bacillati</taxon>
        <taxon>Bacillota</taxon>
        <taxon>Clostridia</taxon>
        <taxon>Lachnospirales</taxon>
        <taxon>Lachnospiraceae</taxon>
        <taxon>Otoolea</taxon>
    </lineage>
</organism>